<dbReference type="AlphaFoldDB" id="A0A0M0JIB1"/>
<reference evidence="2" key="1">
    <citation type="journal article" date="2015" name="PLoS Genet.">
        <title>Genome Sequence and Transcriptome Analyses of Chrysochromulina tobin: Metabolic Tools for Enhanced Algal Fitness in the Prominent Order Prymnesiales (Haptophyceae).</title>
        <authorList>
            <person name="Hovde B.T."/>
            <person name="Deodato C.R."/>
            <person name="Hunsperger H.M."/>
            <person name="Ryken S.A."/>
            <person name="Yost W."/>
            <person name="Jha R.K."/>
            <person name="Patterson J."/>
            <person name="Monnat R.J. Jr."/>
            <person name="Barlow S.B."/>
            <person name="Starkenburg S.R."/>
            <person name="Cattolico R.A."/>
        </authorList>
    </citation>
    <scope>NUCLEOTIDE SEQUENCE</scope>
    <source>
        <strain evidence="2">CCMP291</strain>
    </source>
</reference>
<name>A0A0M0JIB1_9EUKA</name>
<accession>A0A0M0JIB1</accession>
<organism evidence="1 2">
    <name type="scientific">Chrysochromulina tobinii</name>
    <dbReference type="NCBI Taxonomy" id="1460289"/>
    <lineage>
        <taxon>Eukaryota</taxon>
        <taxon>Haptista</taxon>
        <taxon>Haptophyta</taxon>
        <taxon>Prymnesiophyceae</taxon>
        <taxon>Prymnesiales</taxon>
        <taxon>Chrysochromulinaceae</taxon>
        <taxon>Chrysochromulina</taxon>
    </lineage>
</organism>
<dbReference type="EMBL" id="JWZX01002880">
    <property type="protein sequence ID" value="KOO26225.1"/>
    <property type="molecule type" value="Genomic_DNA"/>
</dbReference>
<evidence type="ECO:0000313" key="1">
    <source>
        <dbReference type="EMBL" id="KOO26225.1"/>
    </source>
</evidence>
<evidence type="ECO:0000313" key="2">
    <source>
        <dbReference type="Proteomes" id="UP000037460"/>
    </source>
</evidence>
<gene>
    <name evidence="1" type="ORF">Ctob_002901</name>
</gene>
<proteinExistence type="predicted"/>
<keyword evidence="2" id="KW-1185">Reference proteome</keyword>
<protein>
    <submittedName>
        <fullName evidence="1">Uncharacterized protein</fullName>
    </submittedName>
</protein>
<comment type="caution">
    <text evidence="1">The sequence shown here is derived from an EMBL/GenBank/DDBJ whole genome shotgun (WGS) entry which is preliminary data.</text>
</comment>
<dbReference type="Proteomes" id="UP000037460">
    <property type="component" value="Unassembled WGS sequence"/>
</dbReference>
<sequence>MGAASCVLAELDMSGSKLAADDCLALANARQLHTLDLSGTAVAESAASLEANQSIVARRPR</sequence>